<dbReference type="AlphaFoldDB" id="A0A0F9PFA9"/>
<organism evidence="1">
    <name type="scientific">marine sediment metagenome</name>
    <dbReference type="NCBI Taxonomy" id="412755"/>
    <lineage>
        <taxon>unclassified sequences</taxon>
        <taxon>metagenomes</taxon>
        <taxon>ecological metagenomes</taxon>
    </lineage>
</organism>
<proteinExistence type="predicted"/>
<name>A0A0F9PFA9_9ZZZZ</name>
<accession>A0A0F9PFA9</accession>
<dbReference type="EMBL" id="LAZR01002997">
    <property type="protein sequence ID" value="KKN23172.1"/>
    <property type="molecule type" value="Genomic_DNA"/>
</dbReference>
<gene>
    <name evidence="1" type="ORF">LCGC14_0907590</name>
</gene>
<evidence type="ECO:0000313" key="1">
    <source>
        <dbReference type="EMBL" id="KKN23172.1"/>
    </source>
</evidence>
<dbReference type="PROSITE" id="PS51257">
    <property type="entry name" value="PROKAR_LIPOPROTEIN"/>
    <property type="match status" value="1"/>
</dbReference>
<sequence>MKRFVLYAGIAILATLGITVVIACGGGDGEADSDRVLILNSGSFTEEEYRVRLRARFISNAELFEPFCDEAQKSTFNELLALVNELDDSPPEQEAVRRDQERAFEIIREECDRRF</sequence>
<protein>
    <submittedName>
        <fullName evidence="1">Uncharacterized protein</fullName>
    </submittedName>
</protein>
<comment type="caution">
    <text evidence="1">The sequence shown here is derived from an EMBL/GenBank/DDBJ whole genome shotgun (WGS) entry which is preliminary data.</text>
</comment>
<reference evidence="1" key="1">
    <citation type="journal article" date="2015" name="Nature">
        <title>Complex archaea that bridge the gap between prokaryotes and eukaryotes.</title>
        <authorList>
            <person name="Spang A."/>
            <person name="Saw J.H."/>
            <person name="Jorgensen S.L."/>
            <person name="Zaremba-Niedzwiedzka K."/>
            <person name="Martijn J."/>
            <person name="Lind A.E."/>
            <person name="van Eijk R."/>
            <person name="Schleper C."/>
            <person name="Guy L."/>
            <person name="Ettema T.J."/>
        </authorList>
    </citation>
    <scope>NUCLEOTIDE SEQUENCE</scope>
</reference>